<dbReference type="AlphaFoldDB" id="A0A1G8RQX8"/>
<accession>A0A1G8RQX8</accession>
<dbReference type="STRING" id="683260.SAMN05421874_10114"/>
<dbReference type="PANTHER" id="PTHR43085:SF46">
    <property type="entry name" value="ADENOSINE KINASE"/>
    <property type="match status" value="1"/>
</dbReference>
<dbReference type="Pfam" id="PF00294">
    <property type="entry name" value="PfkB"/>
    <property type="match status" value="1"/>
</dbReference>
<evidence type="ECO:0000256" key="1">
    <source>
        <dbReference type="ARBA" id="ARBA00010688"/>
    </source>
</evidence>
<dbReference type="Gene3D" id="3.40.1190.20">
    <property type="match status" value="1"/>
</dbReference>
<evidence type="ECO:0000259" key="4">
    <source>
        <dbReference type="Pfam" id="PF00294"/>
    </source>
</evidence>
<dbReference type="Proteomes" id="UP000198683">
    <property type="component" value="Unassembled WGS sequence"/>
</dbReference>
<comment type="similarity">
    <text evidence="1">Belongs to the carbohydrate kinase PfkB family.</text>
</comment>
<reference evidence="5 6" key="1">
    <citation type="submission" date="2016-10" db="EMBL/GenBank/DDBJ databases">
        <authorList>
            <person name="de Groot N.N."/>
        </authorList>
    </citation>
    <scope>NUCLEOTIDE SEQUENCE [LARGE SCALE GENOMIC DNA]</scope>
    <source>
        <strain evidence="5 6">CGMCC 4.5681</strain>
    </source>
</reference>
<dbReference type="SUPFAM" id="SSF53613">
    <property type="entry name" value="Ribokinase-like"/>
    <property type="match status" value="1"/>
</dbReference>
<dbReference type="CDD" id="cd01942">
    <property type="entry name" value="ribokinase_group_A"/>
    <property type="match status" value="1"/>
</dbReference>
<keyword evidence="3 5" id="KW-0418">Kinase</keyword>
<feature type="domain" description="Carbohydrate kinase PfkB" evidence="4">
    <location>
        <begin position="51"/>
        <end position="318"/>
    </location>
</feature>
<gene>
    <name evidence="5" type="ORF">SAMN05421874_10114</name>
</gene>
<dbReference type="PANTHER" id="PTHR43085">
    <property type="entry name" value="HEXOKINASE FAMILY MEMBER"/>
    <property type="match status" value="1"/>
</dbReference>
<dbReference type="GO" id="GO:0016301">
    <property type="term" value="F:kinase activity"/>
    <property type="evidence" value="ECO:0007669"/>
    <property type="project" value="UniProtKB-KW"/>
</dbReference>
<proteinExistence type="inferred from homology"/>
<dbReference type="InterPro" id="IPR050306">
    <property type="entry name" value="PfkB_Carbo_kinase"/>
</dbReference>
<dbReference type="InterPro" id="IPR011611">
    <property type="entry name" value="PfkB_dom"/>
</dbReference>
<dbReference type="InterPro" id="IPR029056">
    <property type="entry name" value="Ribokinase-like"/>
</dbReference>
<protein>
    <submittedName>
        <fullName evidence="5">Adenosine kinase</fullName>
    </submittedName>
</protein>
<organism evidence="5 6">
    <name type="scientific">Nonomuraea maritima</name>
    <dbReference type="NCBI Taxonomy" id="683260"/>
    <lineage>
        <taxon>Bacteria</taxon>
        <taxon>Bacillati</taxon>
        <taxon>Actinomycetota</taxon>
        <taxon>Actinomycetes</taxon>
        <taxon>Streptosporangiales</taxon>
        <taxon>Streptosporangiaceae</taxon>
        <taxon>Nonomuraea</taxon>
    </lineage>
</organism>
<dbReference type="InterPro" id="IPR002173">
    <property type="entry name" value="Carboh/pur_kinase_PfkB_CS"/>
</dbReference>
<evidence type="ECO:0000256" key="2">
    <source>
        <dbReference type="ARBA" id="ARBA00022679"/>
    </source>
</evidence>
<sequence length="351" mass="38228">MRAGPSRILVRLIGLLTARKKNPVRIAVTGSIATDHLMTFPGSFGDQLIAEQLDRVSLSFLVDDLQIRRGGCAANIAFGMACLGLKPILVGAVGNDFADYRSWLERHGVDCESVHVSETQHTARFLCTTDHNHNQIASFYTGAMAEARLIELQPVADRVAGLDLVLISPNDPDAMLRHTDECRQRGIPFAADISQQLARMEDEQIRQLVDGAAYLFSNDYEKGLIEQKTGWSDEEILDRVGVRITTLGPKGAVIDRKGEPSIHVAPAPERGKADPTGVGDAFRAGFLAGLAWDLSLERCGQLGNLTATHVLERVGGQEYELGQKAFLERFAAAYGAEATAEIAAHVRCYHP</sequence>
<name>A0A1G8RQX8_9ACTN</name>
<evidence type="ECO:0000256" key="3">
    <source>
        <dbReference type="ARBA" id="ARBA00022777"/>
    </source>
</evidence>
<dbReference type="PROSITE" id="PS00583">
    <property type="entry name" value="PFKB_KINASES_1"/>
    <property type="match status" value="1"/>
</dbReference>
<evidence type="ECO:0000313" key="5">
    <source>
        <dbReference type="EMBL" id="SDJ19313.1"/>
    </source>
</evidence>
<dbReference type="EMBL" id="FNFB01000001">
    <property type="protein sequence ID" value="SDJ19313.1"/>
    <property type="molecule type" value="Genomic_DNA"/>
</dbReference>
<keyword evidence="6" id="KW-1185">Reference proteome</keyword>
<keyword evidence="2" id="KW-0808">Transferase</keyword>
<evidence type="ECO:0000313" key="6">
    <source>
        <dbReference type="Proteomes" id="UP000198683"/>
    </source>
</evidence>